<dbReference type="EMBL" id="MK072443">
    <property type="protein sequence ID" value="AYV85215.1"/>
    <property type="molecule type" value="Genomic_DNA"/>
</dbReference>
<accession>A0A3G5ADB4</accession>
<protein>
    <submittedName>
        <fullName evidence="2">START domain containing protein</fullName>
    </submittedName>
</protein>
<dbReference type="InterPro" id="IPR023393">
    <property type="entry name" value="START-like_dom_sf"/>
</dbReference>
<dbReference type="Pfam" id="PF01852">
    <property type="entry name" value="START"/>
    <property type="match status" value="1"/>
</dbReference>
<gene>
    <name evidence="2" type="ORF">Satyrvirus7_9</name>
</gene>
<name>A0A3G5ADB4_9VIRU</name>
<dbReference type="PANTHER" id="PTHR19308:SF14">
    <property type="entry name" value="START DOMAIN-CONTAINING PROTEIN"/>
    <property type="match status" value="1"/>
</dbReference>
<organism evidence="2">
    <name type="scientific">Satyrvirus sp</name>
    <dbReference type="NCBI Taxonomy" id="2487771"/>
    <lineage>
        <taxon>Viruses</taxon>
        <taxon>Varidnaviria</taxon>
        <taxon>Bamfordvirae</taxon>
        <taxon>Nucleocytoviricota</taxon>
        <taxon>Megaviricetes</taxon>
        <taxon>Imitervirales</taxon>
        <taxon>Mimiviridae</taxon>
        <taxon>Megamimivirinae</taxon>
    </lineage>
</organism>
<dbReference type="PANTHER" id="PTHR19308">
    <property type="entry name" value="PHOSPHATIDYLCHOLINE TRANSFER PROTEIN"/>
    <property type="match status" value="1"/>
</dbReference>
<evidence type="ECO:0000259" key="1">
    <source>
        <dbReference type="PROSITE" id="PS50848"/>
    </source>
</evidence>
<feature type="domain" description="START" evidence="1">
    <location>
        <begin position="20"/>
        <end position="184"/>
    </location>
</feature>
<sequence>MDRLIEKYNFMINLYECTDWNFVSESDDILTENRFMEGSDIACFKSSAVLNAEPKKILRFLWKNYDNLENIQRYDRDIIEYEVLKDIDKNTRISYVINKLPWPLWSRDVLYLHHRGKSRGRYYMFAYSIDHNIMPRKDDEYVRAVVNITAYIIEPLAHEPNTCCKISRIAHIEPMGLIPAVIINRFVDKNSTLIKELKKIYG</sequence>
<evidence type="ECO:0000313" key="2">
    <source>
        <dbReference type="EMBL" id="AYV85215.1"/>
    </source>
</evidence>
<proteinExistence type="predicted"/>
<dbReference type="PROSITE" id="PS50848">
    <property type="entry name" value="START"/>
    <property type="match status" value="1"/>
</dbReference>
<dbReference type="Gene3D" id="3.30.530.20">
    <property type="match status" value="1"/>
</dbReference>
<dbReference type="InterPro" id="IPR002913">
    <property type="entry name" value="START_lipid-bd_dom"/>
</dbReference>
<dbReference type="SUPFAM" id="SSF55961">
    <property type="entry name" value="Bet v1-like"/>
    <property type="match status" value="1"/>
</dbReference>
<dbReference type="GO" id="GO:0008289">
    <property type="term" value="F:lipid binding"/>
    <property type="evidence" value="ECO:0007669"/>
    <property type="project" value="InterPro"/>
</dbReference>
<reference evidence="2" key="1">
    <citation type="submission" date="2018-10" db="EMBL/GenBank/DDBJ databases">
        <title>Hidden diversity of soil giant viruses.</title>
        <authorList>
            <person name="Schulz F."/>
            <person name="Alteio L."/>
            <person name="Goudeau D."/>
            <person name="Ryan E.M."/>
            <person name="Malmstrom R.R."/>
            <person name="Blanchard J."/>
            <person name="Woyke T."/>
        </authorList>
    </citation>
    <scope>NUCLEOTIDE SEQUENCE</scope>
    <source>
        <strain evidence="2">SAV1</strain>
    </source>
</reference>
<dbReference type="InterPro" id="IPR051213">
    <property type="entry name" value="START_lipid_transfer"/>
</dbReference>
<dbReference type="CDD" id="cd00177">
    <property type="entry name" value="START"/>
    <property type="match status" value="1"/>
</dbReference>